<sequence length="106" mass="11905">MTAFRILIIQRHSAIPKSRVGKDGPWGSHIQGITQLLGFGTMNLNHIKAISKGSKTGTGEATIEINLKLRRLVSEIQDGEIDTDSIYNGFKDNLRLIWDHFLSWES</sequence>
<dbReference type="InterPro" id="IPR057225">
    <property type="entry name" value="DUF7903"/>
</dbReference>
<name>A0A2H5QUZ1_CITUN</name>
<reference evidence="2 3" key="1">
    <citation type="journal article" date="2017" name="Front. Genet.">
        <title>Draft sequencing of the heterozygous diploid genome of Satsuma (Citrus unshiu Marc.) using a hybrid assembly approach.</title>
        <authorList>
            <person name="Shimizu T."/>
            <person name="Tanizawa Y."/>
            <person name="Mochizuki T."/>
            <person name="Nagasaki H."/>
            <person name="Yoshioka T."/>
            <person name="Toyoda A."/>
            <person name="Fujiyama A."/>
            <person name="Kaminuma E."/>
            <person name="Nakamura Y."/>
        </authorList>
    </citation>
    <scope>NUCLEOTIDE SEQUENCE [LARGE SCALE GENOMIC DNA]</scope>
    <source>
        <strain evidence="3">cv. Miyagawa wase</strain>
    </source>
</reference>
<feature type="domain" description="DUF7903" evidence="1">
    <location>
        <begin position="54"/>
        <end position="101"/>
    </location>
</feature>
<dbReference type="Pfam" id="PF25475">
    <property type="entry name" value="DUF7903"/>
    <property type="match status" value="1"/>
</dbReference>
<keyword evidence="3" id="KW-1185">Reference proteome</keyword>
<evidence type="ECO:0000259" key="1">
    <source>
        <dbReference type="Pfam" id="PF25475"/>
    </source>
</evidence>
<dbReference type="AlphaFoldDB" id="A0A2H5QUZ1"/>
<organism evidence="2 3">
    <name type="scientific">Citrus unshiu</name>
    <name type="common">Satsuma mandarin</name>
    <name type="synonym">Citrus nobilis var. unshiu</name>
    <dbReference type="NCBI Taxonomy" id="55188"/>
    <lineage>
        <taxon>Eukaryota</taxon>
        <taxon>Viridiplantae</taxon>
        <taxon>Streptophyta</taxon>
        <taxon>Embryophyta</taxon>
        <taxon>Tracheophyta</taxon>
        <taxon>Spermatophyta</taxon>
        <taxon>Magnoliopsida</taxon>
        <taxon>eudicotyledons</taxon>
        <taxon>Gunneridae</taxon>
        <taxon>Pentapetalae</taxon>
        <taxon>rosids</taxon>
        <taxon>malvids</taxon>
        <taxon>Sapindales</taxon>
        <taxon>Rutaceae</taxon>
        <taxon>Aurantioideae</taxon>
        <taxon>Citrus</taxon>
    </lineage>
</organism>
<evidence type="ECO:0000313" key="3">
    <source>
        <dbReference type="Proteomes" id="UP000236630"/>
    </source>
</evidence>
<evidence type="ECO:0000313" key="2">
    <source>
        <dbReference type="EMBL" id="GAY68444.1"/>
    </source>
</evidence>
<dbReference type="Proteomes" id="UP000236630">
    <property type="component" value="Unassembled WGS sequence"/>
</dbReference>
<protein>
    <recommendedName>
        <fullName evidence="1">DUF7903 domain-containing protein</fullName>
    </recommendedName>
</protein>
<comment type="caution">
    <text evidence="2">The sequence shown here is derived from an EMBL/GenBank/DDBJ whole genome shotgun (WGS) entry which is preliminary data.</text>
</comment>
<proteinExistence type="predicted"/>
<dbReference type="EMBL" id="BDQV01000882">
    <property type="protein sequence ID" value="GAY68444.1"/>
    <property type="molecule type" value="Genomic_DNA"/>
</dbReference>
<accession>A0A2H5QUZ1</accession>
<gene>
    <name evidence="2" type="ORF">CUMW_264150</name>
</gene>